<organism evidence="2 3">
    <name type="scientific">Thalassiosira oceanica</name>
    <name type="common">Marine diatom</name>
    <dbReference type="NCBI Taxonomy" id="159749"/>
    <lineage>
        <taxon>Eukaryota</taxon>
        <taxon>Sar</taxon>
        <taxon>Stramenopiles</taxon>
        <taxon>Ochrophyta</taxon>
        <taxon>Bacillariophyta</taxon>
        <taxon>Coscinodiscophyceae</taxon>
        <taxon>Thalassiosirophycidae</taxon>
        <taxon>Thalassiosirales</taxon>
        <taxon>Thalassiosiraceae</taxon>
        <taxon>Thalassiosira</taxon>
    </lineage>
</organism>
<reference evidence="2 3" key="1">
    <citation type="journal article" date="2012" name="Genome Biol.">
        <title>Genome and low-iron response of an oceanic diatom adapted to chronic iron limitation.</title>
        <authorList>
            <person name="Lommer M."/>
            <person name="Specht M."/>
            <person name="Roy A.S."/>
            <person name="Kraemer L."/>
            <person name="Andreson R."/>
            <person name="Gutowska M.A."/>
            <person name="Wolf J."/>
            <person name="Bergner S.V."/>
            <person name="Schilhabel M.B."/>
            <person name="Klostermeier U.C."/>
            <person name="Beiko R.G."/>
            <person name="Rosenstiel P."/>
            <person name="Hippler M."/>
            <person name="Laroche J."/>
        </authorList>
    </citation>
    <scope>NUCLEOTIDE SEQUENCE [LARGE SCALE GENOMIC DNA]</scope>
    <source>
        <strain evidence="2 3">CCMP1005</strain>
    </source>
</reference>
<name>K0TC82_THAOC</name>
<sequence length="116" mass="13206">FTHQGEQELQRRRQQRPGRSDSALSVRERPCHASWQEGPASYSTASDGVDQGNAVESGNGIRICRRRKLMDVVEIVEMPEKWARRPHGVESVESARRRNVVEIRGAKWKSLKLNGN</sequence>
<accession>K0TC82</accession>
<dbReference type="AlphaFoldDB" id="K0TC82"/>
<dbReference type="Proteomes" id="UP000266841">
    <property type="component" value="Unassembled WGS sequence"/>
</dbReference>
<dbReference type="EMBL" id="AGNL01003141">
    <property type="protein sequence ID" value="EJK75080.1"/>
    <property type="molecule type" value="Genomic_DNA"/>
</dbReference>
<evidence type="ECO:0000256" key="1">
    <source>
        <dbReference type="SAM" id="MobiDB-lite"/>
    </source>
</evidence>
<comment type="caution">
    <text evidence="2">The sequence shown here is derived from an EMBL/GenBank/DDBJ whole genome shotgun (WGS) entry which is preliminary data.</text>
</comment>
<feature type="non-terminal residue" evidence="2">
    <location>
        <position position="1"/>
    </location>
</feature>
<evidence type="ECO:0000313" key="3">
    <source>
        <dbReference type="Proteomes" id="UP000266841"/>
    </source>
</evidence>
<keyword evidence="3" id="KW-1185">Reference proteome</keyword>
<gene>
    <name evidence="2" type="ORF">THAOC_03209</name>
</gene>
<evidence type="ECO:0000313" key="2">
    <source>
        <dbReference type="EMBL" id="EJK75080.1"/>
    </source>
</evidence>
<feature type="region of interest" description="Disordered" evidence="1">
    <location>
        <begin position="1"/>
        <end position="56"/>
    </location>
</feature>
<proteinExistence type="predicted"/>
<feature type="compositionally biased region" description="Basic and acidic residues" evidence="1">
    <location>
        <begin position="1"/>
        <end position="11"/>
    </location>
</feature>
<protein>
    <submittedName>
        <fullName evidence="2">Uncharacterized protein</fullName>
    </submittedName>
</protein>